<dbReference type="InterPro" id="IPR037113">
    <property type="entry name" value="Hat1_N_sf"/>
</dbReference>
<dbReference type="STRING" id="1214573.A0A0G2FYE2"/>
<sequence length="479" mass="55078">MAEDDEWTTKANDVFNISLVTKSEQGRPKTIDSFQPKWTYPIYEEEEIYGYRGLKINLRYNASDMRPHFSYTKGKEVPAGVADKEPTEIKESVEGFLPEVAFAKKSDFEQYVQSTPDDWKPPGTLISTSEGKDDTYEIWKGSLADPAVLQMVKRIQILVSLFIEGGTPIHTERTEEYEQDPLERWTVFFLYQKRPVQGKPGQFLYVFAGYATVYRLYALQPPNATSALSTGDFELPAQNDFTEFPCRSRISQFIILPPFSKKGNGMRLYRQVYKTLLDDLKTFEITVEDPNEDFDVVRDMADLLFLREQADFKQAVQINTNVDIPRKGALPKDIVDKKALEALRMKYKIASRQFNRLVELTCFFKLPDSVRPTLDIEAAGSKTKKSTKAEDHEYSLWKLLTKSRIYTQNREILSQLEPDERIAKLDETVFAVELEYALLLARYKTRQALQAEEQSGGKKRKLSDDDESPSVKKSKTENA</sequence>
<protein>
    <recommendedName>
        <fullName evidence="4 9">Histone acetyltransferase type B catalytic subunit</fullName>
        <ecNumber evidence="3 9">2.3.1.48</ecNumber>
    </recommendedName>
</protein>
<dbReference type="GO" id="GO:0000781">
    <property type="term" value="C:chromosome, telomeric region"/>
    <property type="evidence" value="ECO:0007669"/>
    <property type="project" value="GOC"/>
</dbReference>
<evidence type="ECO:0000256" key="8">
    <source>
        <dbReference type="ARBA" id="ARBA00048017"/>
    </source>
</evidence>
<keyword evidence="9" id="KW-0963">Cytoplasm</keyword>
<organism evidence="15 16">
    <name type="scientific">Diaporthe ampelina</name>
    <dbReference type="NCBI Taxonomy" id="1214573"/>
    <lineage>
        <taxon>Eukaryota</taxon>
        <taxon>Fungi</taxon>
        <taxon>Dikarya</taxon>
        <taxon>Ascomycota</taxon>
        <taxon>Pezizomycotina</taxon>
        <taxon>Sordariomycetes</taxon>
        <taxon>Sordariomycetidae</taxon>
        <taxon>Diaporthales</taxon>
        <taxon>Diaporthaceae</taxon>
        <taxon>Diaporthe</taxon>
    </lineage>
</organism>
<evidence type="ECO:0000256" key="1">
    <source>
        <dbReference type="ARBA" id="ARBA00004123"/>
    </source>
</evidence>
<dbReference type="Gene3D" id="3.40.630.30">
    <property type="match status" value="1"/>
</dbReference>
<comment type="caution">
    <text evidence="15">The sequence shown here is derived from an EMBL/GenBank/DDBJ whole genome shotgun (WGS) entry which is preliminary data.</text>
</comment>
<comment type="subcellular location">
    <subcellularLocation>
        <location evidence="9">Cytoplasm</location>
    </subcellularLocation>
    <subcellularLocation>
        <location evidence="1 9">Nucleus</location>
    </subcellularLocation>
</comment>
<evidence type="ECO:0000256" key="4">
    <source>
        <dbReference type="ARBA" id="ARBA00021268"/>
    </source>
</evidence>
<proteinExistence type="inferred from homology"/>
<dbReference type="InterPro" id="IPR019467">
    <property type="entry name" value="Hat1_N"/>
</dbReference>
<dbReference type="GO" id="GO:0042393">
    <property type="term" value="F:histone binding"/>
    <property type="evidence" value="ECO:0007669"/>
    <property type="project" value="InterPro"/>
</dbReference>
<comment type="similarity">
    <text evidence="2 9">Belongs to the HAT1 family.</text>
</comment>
<feature type="active site" description="Proton donor/acceptor" evidence="10">
    <location>
        <position position="288"/>
    </location>
</feature>
<dbReference type="Proteomes" id="UP000034680">
    <property type="component" value="Unassembled WGS sequence"/>
</dbReference>
<comment type="function">
    <text evidence="9">Catalytic component of the histone acetylase B (HAT-B) complex. Has intrinsic substrate specificity that modifies lysine in recognition sequence GXGKXG. Involved in DNA double-strand break repair.</text>
</comment>
<evidence type="ECO:0000256" key="9">
    <source>
        <dbReference type="PIRNR" id="PIRNR038084"/>
    </source>
</evidence>
<evidence type="ECO:0000256" key="6">
    <source>
        <dbReference type="ARBA" id="ARBA00023242"/>
    </source>
</evidence>
<gene>
    <name evidence="15" type="ORF">UCDDA912_g00813</name>
</gene>
<evidence type="ECO:0000256" key="7">
    <source>
        <dbReference type="ARBA" id="ARBA00023315"/>
    </source>
</evidence>
<dbReference type="OrthoDB" id="10253098at2759"/>
<dbReference type="InterPro" id="IPR013523">
    <property type="entry name" value="Hist_AcTrfase_HAT1_C"/>
</dbReference>
<dbReference type="Pfam" id="PF10394">
    <property type="entry name" value="Hat1_N"/>
    <property type="match status" value="1"/>
</dbReference>
<evidence type="ECO:0000313" key="15">
    <source>
        <dbReference type="EMBL" id="KKY39167.1"/>
    </source>
</evidence>
<accession>A0A0G2FYE2</accession>
<feature type="domain" description="Histone acetyl transferase HAT1 N-terminal" evidence="14">
    <location>
        <begin position="7"/>
        <end position="164"/>
    </location>
</feature>
<dbReference type="InterPro" id="IPR017380">
    <property type="entry name" value="Hist_AcTrfase_B-typ_cat-su"/>
</dbReference>
<dbReference type="GO" id="GO:0005634">
    <property type="term" value="C:nucleus"/>
    <property type="evidence" value="ECO:0007669"/>
    <property type="project" value="UniProtKB-SubCell"/>
</dbReference>
<reference evidence="15 16" key="2">
    <citation type="submission" date="2015-05" db="EMBL/GenBank/DDBJ databases">
        <authorList>
            <person name="Morales-Cruz A."/>
            <person name="Amrine K.C."/>
            <person name="Cantu D."/>
        </authorList>
    </citation>
    <scope>NUCLEOTIDE SEQUENCE [LARGE SCALE GENOMIC DNA]</scope>
    <source>
        <strain evidence="15">DA912</strain>
    </source>
</reference>
<dbReference type="InterPro" id="IPR016181">
    <property type="entry name" value="Acyl_CoA_acyltransferase"/>
</dbReference>
<dbReference type="GO" id="GO:0004402">
    <property type="term" value="F:histone acetyltransferase activity"/>
    <property type="evidence" value="ECO:0007669"/>
    <property type="project" value="UniProtKB-UniRule"/>
</dbReference>
<dbReference type="SUPFAM" id="SSF55729">
    <property type="entry name" value="Acyl-CoA N-acyltransferases (Nat)"/>
    <property type="match status" value="1"/>
</dbReference>
<keyword evidence="5 9" id="KW-0808">Transferase</keyword>
<evidence type="ECO:0000256" key="10">
    <source>
        <dbReference type="PIRSR" id="PIRSR038084-1"/>
    </source>
</evidence>
<keyword evidence="16" id="KW-1185">Reference proteome</keyword>
<dbReference type="GO" id="GO:0031509">
    <property type="term" value="P:subtelomeric heterochromatin formation"/>
    <property type="evidence" value="ECO:0007669"/>
    <property type="project" value="InterPro"/>
</dbReference>
<dbReference type="AlphaFoldDB" id="A0A0G2FYE2"/>
<comment type="subunit">
    <text evidence="9">Component of the HAT-B complex composed of at least HAT1 and HAT2. The HAT-B complex binds to histone H4 tail.</text>
</comment>
<dbReference type="Gene3D" id="1.10.10.390">
    <property type="match status" value="1"/>
</dbReference>
<dbReference type="Gene3D" id="3.90.360.10">
    <property type="entry name" value="Histone acetyl transferase 1 (HAT1), N-terminal domain"/>
    <property type="match status" value="1"/>
</dbReference>
<evidence type="ECO:0000256" key="11">
    <source>
        <dbReference type="PIRSR" id="PIRSR038084-2"/>
    </source>
</evidence>
<reference evidence="15 16" key="1">
    <citation type="submission" date="2015-05" db="EMBL/GenBank/DDBJ databases">
        <title>Distinctive expansion of gene families associated with plant cell wall degradation and secondary metabolism in the genomes of grapevine trunk pathogens.</title>
        <authorList>
            <person name="Lawrence D.P."/>
            <person name="Travadon R."/>
            <person name="Rolshausen P.E."/>
            <person name="Baumgartner K."/>
        </authorList>
    </citation>
    <scope>NUCLEOTIDE SEQUENCE [LARGE SCALE GENOMIC DNA]</scope>
    <source>
        <strain evidence="15">DA912</strain>
    </source>
</reference>
<feature type="site" description="Interaction with histone H4 N-terminus" evidence="12">
    <location>
        <position position="185"/>
    </location>
</feature>
<evidence type="ECO:0000256" key="2">
    <source>
        <dbReference type="ARBA" id="ARBA00010543"/>
    </source>
</evidence>
<dbReference type="EMBL" id="LCUC01000032">
    <property type="protein sequence ID" value="KKY39167.1"/>
    <property type="molecule type" value="Genomic_DNA"/>
</dbReference>
<dbReference type="PIRSF" id="PIRSF038084">
    <property type="entry name" value="HAT-B_cat"/>
    <property type="match status" value="1"/>
</dbReference>
<feature type="region of interest" description="Disordered" evidence="13">
    <location>
        <begin position="450"/>
        <end position="479"/>
    </location>
</feature>
<dbReference type="PANTHER" id="PTHR12046">
    <property type="entry name" value="HISTONE ACETYLTRANSFERASE TYPE B CATALYTIC SUBUNIT"/>
    <property type="match status" value="1"/>
</dbReference>
<keyword evidence="7 9" id="KW-0012">Acyltransferase</keyword>
<evidence type="ECO:0000259" key="14">
    <source>
        <dbReference type="Pfam" id="PF10394"/>
    </source>
</evidence>
<keyword evidence="6 9" id="KW-0539">Nucleus</keyword>
<feature type="binding site" evidence="11">
    <location>
        <position position="291"/>
    </location>
    <ligand>
        <name>acetyl-CoA</name>
        <dbReference type="ChEBI" id="CHEBI:57288"/>
    </ligand>
</feature>
<evidence type="ECO:0000256" key="13">
    <source>
        <dbReference type="SAM" id="MobiDB-lite"/>
    </source>
</evidence>
<dbReference type="EC" id="2.3.1.48" evidence="3 9"/>
<name>A0A0G2FYE2_9PEZI</name>
<comment type="catalytic activity">
    <reaction evidence="8 9">
        <text>L-lysyl-[protein] + acetyl-CoA = N(6)-acetyl-L-lysyl-[protein] + CoA + H(+)</text>
        <dbReference type="Rhea" id="RHEA:45948"/>
        <dbReference type="Rhea" id="RHEA-COMP:9752"/>
        <dbReference type="Rhea" id="RHEA-COMP:10731"/>
        <dbReference type="ChEBI" id="CHEBI:15378"/>
        <dbReference type="ChEBI" id="CHEBI:29969"/>
        <dbReference type="ChEBI" id="CHEBI:57287"/>
        <dbReference type="ChEBI" id="CHEBI:57288"/>
        <dbReference type="ChEBI" id="CHEBI:61930"/>
        <dbReference type="EC" id="2.3.1.48"/>
    </reaction>
</comment>
<feature type="binding site" evidence="11">
    <location>
        <begin position="253"/>
        <end position="255"/>
    </location>
    <ligand>
        <name>acetyl-CoA</name>
        <dbReference type="ChEBI" id="CHEBI:57288"/>
    </ligand>
</feature>
<evidence type="ECO:0000256" key="3">
    <source>
        <dbReference type="ARBA" id="ARBA00013184"/>
    </source>
</evidence>
<evidence type="ECO:0000256" key="5">
    <source>
        <dbReference type="ARBA" id="ARBA00022679"/>
    </source>
</evidence>
<evidence type="ECO:0000313" key="16">
    <source>
        <dbReference type="Proteomes" id="UP000034680"/>
    </source>
</evidence>
<dbReference type="Pfam" id="PF21184">
    <property type="entry name" value="HAT1_C_fung"/>
    <property type="match status" value="1"/>
</dbReference>
<evidence type="ECO:0000256" key="12">
    <source>
        <dbReference type="PIRSR" id="PIRSR038084-3"/>
    </source>
</evidence>
<dbReference type="GO" id="GO:0005737">
    <property type="term" value="C:cytoplasm"/>
    <property type="evidence" value="ECO:0007669"/>
    <property type="project" value="UniProtKB-SubCell"/>
</dbReference>